<dbReference type="EMBL" id="JARVKM010000023">
    <property type="protein sequence ID" value="KAK9777089.1"/>
    <property type="molecule type" value="Genomic_DNA"/>
</dbReference>
<dbReference type="Pfam" id="PF20684">
    <property type="entry name" value="Fung_rhodopsin"/>
    <property type="match status" value="1"/>
</dbReference>
<proteinExistence type="inferred from homology"/>
<evidence type="ECO:0000256" key="1">
    <source>
        <dbReference type="ARBA" id="ARBA00004141"/>
    </source>
</evidence>
<feature type="domain" description="Rhodopsin" evidence="9">
    <location>
        <begin position="128"/>
        <end position="362"/>
    </location>
</feature>
<comment type="subcellular location">
    <subcellularLocation>
        <location evidence="1">Membrane</location>
        <topology evidence="1">Multi-pass membrane protein</topology>
    </subcellularLocation>
</comment>
<organism evidence="10 11">
    <name type="scientific">Seiridium cardinale</name>
    <dbReference type="NCBI Taxonomy" id="138064"/>
    <lineage>
        <taxon>Eukaryota</taxon>
        <taxon>Fungi</taxon>
        <taxon>Dikarya</taxon>
        <taxon>Ascomycota</taxon>
        <taxon>Pezizomycotina</taxon>
        <taxon>Sordariomycetes</taxon>
        <taxon>Xylariomycetidae</taxon>
        <taxon>Amphisphaeriales</taxon>
        <taxon>Sporocadaceae</taxon>
        <taxon>Seiridium</taxon>
    </lineage>
</organism>
<sequence>MVPFSIILWFLLPVATIASPQLVRRSPDLGQIIHSLEGELANCSQQCFSSAAGTRNCDDVYQVITSDALACLQTTCTTHEALESDRMLIQACEAAPRDVQRLIRGLAWALFGVTTIFVAGRLFTRSSYFGGAHLGLDDWAIVASYLIIIAVTVGVELMLYFGLGLDTWTLGDTQIMIVVVLFYVAEFAYVIETTVTKLSILLLYLRIFPHQGLRKQIYCLMAVITMITVAFIISLFNYCKPFPYTWWRWDNQQNGKCDDINAQTFIHAGLNIVMDLVILFIPIPHILKLGLSTKKKIGIILIFIVGLFVTICSIVRLKYLVNWAFDPNPTMNYSNLAVWSFIELDVSVICACMPGMAALLRRLKQHSVEYMRTKSGYLSSHGVDGTPDPQQTITKTTVISVLRSRGGETMENSSELQLVERPRWPEPPGYTNKDTERGQY</sequence>
<evidence type="ECO:0000256" key="3">
    <source>
        <dbReference type="ARBA" id="ARBA00022989"/>
    </source>
</evidence>
<keyword evidence="11" id="KW-1185">Reference proteome</keyword>
<evidence type="ECO:0000259" key="9">
    <source>
        <dbReference type="Pfam" id="PF20684"/>
    </source>
</evidence>
<keyword evidence="3 7" id="KW-1133">Transmembrane helix</keyword>
<accession>A0ABR2XTE6</accession>
<feature type="chain" id="PRO_5047011354" description="Rhodopsin domain-containing protein" evidence="8">
    <location>
        <begin position="19"/>
        <end position="440"/>
    </location>
</feature>
<comment type="caution">
    <text evidence="10">The sequence shown here is derived from an EMBL/GenBank/DDBJ whole genome shotgun (WGS) entry which is preliminary data.</text>
</comment>
<protein>
    <recommendedName>
        <fullName evidence="9">Rhodopsin domain-containing protein</fullName>
    </recommendedName>
</protein>
<evidence type="ECO:0000256" key="4">
    <source>
        <dbReference type="ARBA" id="ARBA00023136"/>
    </source>
</evidence>
<dbReference type="PANTHER" id="PTHR33048:SF47">
    <property type="entry name" value="INTEGRAL MEMBRANE PROTEIN-RELATED"/>
    <property type="match status" value="1"/>
</dbReference>
<evidence type="ECO:0000256" key="2">
    <source>
        <dbReference type="ARBA" id="ARBA00022692"/>
    </source>
</evidence>
<name>A0ABR2XTE6_9PEZI</name>
<keyword evidence="8" id="KW-0732">Signal</keyword>
<evidence type="ECO:0000256" key="7">
    <source>
        <dbReference type="SAM" id="Phobius"/>
    </source>
</evidence>
<feature type="transmembrane region" description="Helical" evidence="7">
    <location>
        <begin position="175"/>
        <end position="205"/>
    </location>
</feature>
<gene>
    <name evidence="10" type="ORF">SCAR479_06157</name>
</gene>
<feature type="transmembrane region" description="Helical" evidence="7">
    <location>
        <begin position="265"/>
        <end position="287"/>
    </location>
</feature>
<evidence type="ECO:0000256" key="5">
    <source>
        <dbReference type="ARBA" id="ARBA00038359"/>
    </source>
</evidence>
<feature type="transmembrane region" description="Helical" evidence="7">
    <location>
        <begin position="136"/>
        <end position="163"/>
    </location>
</feature>
<evidence type="ECO:0000313" key="11">
    <source>
        <dbReference type="Proteomes" id="UP001465668"/>
    </source>
</evidence>
<comment type="similarity">
    <text evidence="5">Belongs to the SAT4 family.</text>
</comment>
<feature type="transmembrane region" description="Helical" evidence="7">
    <location>
        <begin position="217"/>
        <end position="238"/>
    </location>
</feature>
<feature type="region of interest" description="Disordered" evidence="6">
    <location>
        <begin position="404"/>
        <end position="440"/>
    </location>
</feature>
<feature type="transmembrane region" description="Helical" evidence="7">
    <location>
        <begin position="299"/>
        <end position="317"/>
    </location>
</feature>
<feature type="transmembrane region" description="Helical" evidence="7">
    <location>
        <begin position="337"/>
        <end position="360"/>
    </location>
</feature>
<dbReference type="Proteomes" id="UP001465668">
    <property type="component" value="Unassembled WGS sequence"/>
</dbReference>
<feature type="transmembrane region" description="Helical" evidence="7">
    <location>
        <begin position="106"/>
        <end position="124"/>
    </location>
</feature>
<evidence type="ECO:0000256" key="8">
    <source>
        <dbReference type="SAM" id="SignalP"/>
    </source>
</evidence>
<dbReference type="PANTHER" id="PTHR33048">
    <property type="entry name" value="PTH11-LIKE INTEGRAL MEMBRANE PROTEIN (AFU_ORTHOLOGUE AFUA_5G11245)"/>
    <property type="match status" value="1"/>
</dbReference>
<feature type="signal peptide" evidence="8">
    <location>
        <begin position="1"/>
        <end position="18"/>
    </location>
</feature>
<keyword evidence="2 7" id="KW-0812">Transmembrane</keyword>
<evidence type="ECO:0000313" key="10">
    <source>
        <dbReference type="EMBL" id="KAK9777089.1"/>
    </source>
</evidence>
<reference evidence="10 11" key="1">
    <citation type="submission" date="2024-02" db="EMBL/GenBank/DDBJ databases">
        <title>First draft genome assembly of two strains of Seiridium cardinale.</title>
        <authorList>
            <person name="Emiliani G."/>
            <person name="Scali E."/>
        </authorList>
    </citation>
    <scope>NUCLEOTIDE SEQUENCE [LARGE SCALE GENOMIC DNA]</scope>
    <source>
        <strain evidence="10 11">BM-138-000479</strain>
    </source>
</reference>
<dbReference type="InterPro" id="IPR052337">
    <property type="entry name" value="SAT4-like"/>
</dbReference>
<dbReference type="InterPro" id="IPR049326">
    <property type="entry name" value="Rhodopsin_dom_fungi"/>
</dbReference>
<evidence type="ECO:0000256" key="6">
    <source>
        <dbReference type="SAM" id="MobiDB-lite"/>
    </source>
</evidence>
<keyword evidence="4 7" id="KW-0472">Membrane</keyword>